<dbReference type="AlphaFoldDB" id="A0AAV1BX59"/>
<evidence type="ECO:0000259" key="4">
    <source>
        <dbReference type="Pfam" id="PF06943"/>
    </source>
</evidence>
<feature type="region of interest" description="Disordered" evidence="3">
    <location>
        <begin position="152"/>
        <end position="178"/>
    </location>
</feature>
<evidence type="ECO:0000256" key="3">
    <source>
        <dbReference type="SAM" id="MobiDB-lite"/>
    </source>
</evidence>
<feature type="compositionally biased region" description="Basic and acidic residues" evidence="3">
    <location>
        <begin position="96"/>
        <end position="108"/>
    </location>
</feature>
<dbReference type="PANTHER" id="PTHR31747:SF17">
    <property type="entry name" value="PROTEIN LOL2"/>
    <property type="match status" value="1"/>
</dbReference>
<proteinExistence type="predicted"/>
<feature type="compositionally biased region" description="Basic and acidic residues" evidence="3">
    <location>
        <begin position="152"/>
        <end position="168"/>
    </location>
</feature>
<feature type="domain" description="Zinc finger LSD1-type" evidence="4">
    <location>
        <begin position="237"/>
        <end position="261"/>
    </location>
</feature>
<accession>A0AAV1BX59</accession>
<dbReference type="Pfam" id="PF06943">
    <property type="entry name" value="zf-LSD1"/>
    <property type="match status" value="2"/>
</dbReference>
<evidence type="ECO:0000313" key="6">
    <source>
        <dbReference type="Proteomes" id="UP001161247"/>
    </source>
</evidence>
<feature type="compositionally biased region" description="Basic and acidic residues" evidence="3">
    <location>
        <begin position="7"/>
        <end position="22"/>
    </location>
</feature>
<reference evidence="5" key="1">
    <citation type="submission" date="2023-03" db="EMBL/GenBank/DDBJ databases">
        <authorList>
            <person name="Julca I."/>
        </authorList>
    </citation>
    <scope>NUCLEOTIDE SEQUENCE</scope>
</reference>
<organism evidence="5 6">
    <name type="scientific">Oldenlandia corymbosa var. corymbosa</name>
    <dbReference type="NCBI Taxonomy" id="529605"/>
    <lineage>
        <taxon>Eukaryota</taxon>
        <taxon>Viridiplantae</taxon>
        <taxon>Streptophyta</taxon>
        <taxon>Embryophyta</taxon>
        <taxon>Tracheophyta</taxon>
        <taxon>Spermatophyta</taxon>
        <taxon>Magnoliopsida</taxon>
        <taxon>eudicotyledons</taxon>
        <taxon>Gunneridae</taxon>
        <taxon>Pentapetalae</taxon>
        <taxon>asterids</taxon>
        <taxon>lamiids</taxon>
        <taxon>Gentianales</taxon>
        <taxon>Rubiaceae</taxon>
        <taxon>Rubioideae</taxon>
        <taxon>Spermacoceae</taxon>
        <taxon>Hedyotis-Oldenlandia complex</taxon>
        <taxon>Oldenlandia</taxon>
    </lineage>
</organism>
<feature type="compositionally biased region" description="Acidic residues" evidence="3">
    <location>
        <begin position="61"/>
        <end position="78"/>
    </location>
</feature>
<evidence type="ECO:0000313" key="5">
    <source>
        <dbReference type="EMBL" id="CAI9087453.1"/>
    </source>
</evidence>
<dbReference type="InterPro" id="IPR005735">
    <property type="entry name" value="Znf_LSD1"/>
</dbReference>
<comment type="subcellular location">
    <subcellularLocation>
        <location evidence="1">Nucleus</location>
    </subcellularLocation>
</comment>
<feature type="domain" description="Zinc finger LSD1-type" evidence="4">
    <location>
        <begin position="199"/>
        <end position="223"/>
    </location>
</feature>
<keyword evidence="6" id="KW-1185">Reference proteome</keyword>
<keyword evidence="2" id="KW-0539">Nucleus</keyword>
<feature type="compositionally biased region" description="Pro residues" evidence="3">
    <location>
        <begin position="79"/>
        <end position="91"/>
    </location>
</feature>
<sequence>MTEATGSEERFEETMAMEPKEVNEEEEEDEDEDGPPPGFDCIALQTETPKLIAEQIMVDKMEEELDEEDEGEEDDDVDGPPPGWSPIPPARQPNHHTSDVEMSEKQEALEDDDEDDGPPPGWDLVPPTSQGADAVPSGSTRILLMSDREIGSHQEGARDNNERTKQGHEIVPPSPMLPSTTCSLKAQASLPQEKGQMICGSCRKLLTYPRGVKYVRCSCCQTVNLVLEAHQVGQVKCGGCAVLLMYPEGAPSVKCCSCRYVTDIGAHNRRPPLSVQQARRLPFLNPVR</sequence>
<dbReference type="EMBL" id="OX459118">
    <property type="protein sequence ID" value="CAI9087453.1"/>
    <property type="molecule type" value="Genomic_DNA"/>
</dbReference>
<name>A0AAV1BX59_OLDCO</name>
<evidence type="ECO:0000256" key="1">
    <source>
        <dbReference type="ARBA" id="ARBA00004123"/>
    </source>
</evidence>
<dbReference type="InterPro" id="IPR040319">
    <property type="entry name" value="LSD1-like"/>
</dbReference>
<dbReference type="NCBIfam" id="TIGR01053">
    <property type="entry name" value="LSD1"/>
    <property type="match status" value="2"/>
</dbReference>
<dbReference type="PANTHER" id="PTHR31747">
    <property type="entry name" value="PROTEIN LSD1"/>
    <property type="match status" value="1"/>
</dbReference>
<dbReference type="Proteomes" id="UP001161247">
    <property type="component" value="Chromosome 1"/>
</dbReference>
<gene>
    <name evidence="5" type="ORF">OLC1_LOCUS288</name>
</gene>
<feature type="compositionally biased region" description="Acidic residues" evidence="3">
    <location>
        <begin position="23"/>
        <end position="34"/>
    </location>
</feature>
<feature type="region of interest" description="Disordered" evidence="3">
    <location>
        <begin position="1"/>
        <end position="136"/>
    </location>
</feature>
<protein>
    <submittedName>
        <fullName evidence="5">OLC1v1021532C1</fullName>
    </submittedName>
</protein>
<evidence type="ECO:0000256" key="2">
    <source>
        <dbReference type="ARBA" id="ARBA00023242"/>
    </source>
</evidence>
<dbReference type="GO" id="GO:0005634">
    <property type="term" value="C:nucleus"/>
    <property type="evidence" value="ECO:0007669"/>
    <property type="project" value="UniProtKB-SubCell"/>
</dbReference>